<sequence>TTNCFDNFVSAMAPYGLPAEDIDWNSCINFCMDVRHLPDGRLEYYPCHNKPGDYFDLMAQMDIIVAISNCPQERNACNNYNPTAMMAVIFNPNEEYKARLKS</sequence>
<dbReference type="PANTHER" id="PTHR31527">
    <property type="entry name" value="RE64534P"/>
    <property type="match status" value="1"/>
</dbReference>
<dbReference type="InterPro" id="IPR018959">
    <property type="entry name" value="DUF1989"/>
</dbReference>
<reference evidence="2" key="1">
    <citation type="journal article" date="2014" name="Front. Microbiol.">
        <title>High frequency of phylogenetically diverse reductive dehalogenase-homologous genes in deep subseafloor sedimentary metagenomes.</title>
        <authorList>
            <person name="Kawai M."/>
            <person name="Futagami T."/>
            <person name="Toyoda A."/>
            <person name="Takaki Y."/>
            <person name="Nishi S."/>
            <person name="Hori S."/>
            <person name="Arai W."/>
            <person name="Tsubouchi T."/>
            <person name="Morono Y."/>
            <person name="Uchiyama I."/>
            <person name="Ito T."/>
            <person name="Fujiyama A."/>
            <person name="Inagaki F."/>
            <person name="Takami H."/>
        </authorList>
    </citation>
    <scope>NUCLEOTIDE SEQUENCE</scope>
    <source>
        <strain evidence="2">Expedition CK06-06</strain>
    </source>
</reference>
<proteinExistence type="predicted"/>
<feature type="domain" description="DUF1989" evidence="1">
    <location>
        <begin position="2"/>
        <end position="64"/>
    </location>
</feature>
<dbReference type="AlphaFoldDB" id="X1MKX1"/>
<evidence type="ECO:0000313" key="2">
    <source>
        <dbReference type="EMBL" id="GAI31938.1"/>
    </source>
</evidence>
<protein>
    <recommendedName>
        <fullName evidence="1">DUF1989 domain-containing protein</fullName>
    </recommendedName>
</protein>
<dbReference type="EMBL" id="BARV01018280">
    <property type="protein sequence ID" value="GAI31938.1"/>
    <property type="molecule type" value="Genomic_DNA"/>
</dbReference>
<organism evidence="2">
    <name type="scientific">marine sediment metagenome</name>
    <dbReference type="NCBI Taxonomy" id="412755"/>
    <lineage>
        <taxon>unclassified sequences</taxon>
        <taxon>metagenomes</taxon>
        <taxon>ecological metagenomes</taxon>
    </lineage>
</organism>
<gene>
    <name evidence="2" type="ORF">S06H3_30947</name>
</gene>
<feature type="non-terminal residue" evidence="2">
    <location>
        <position position="1"/>
    </location>
</feature>
<comment type="caution">
    <text evidence="2">The sequence shown here is derived from an EMBL/GenBank/DDBJ whole genome shotgun (WGS) entry which is preliminary data.</text>
</comment>
<name>X1MKX1_9ZZZZ</name>
<dbReference type="PANTHER" id="PTHR31527:SF0">
    <property type="entry name" value="RE64534P"/>
    <property type="match status" value="1"/>
</dbReference>
<accession>X1MKX1</accession>
<evidence type="ECO:0000259" key="1">
    <source>
        <dbReference type="Pfam" id="PF09347"/>
    </source>
</evidence>
<dbReference type="Pfam" id="PF09347">
    <property type="entry name" value="DUF1989"/>
    <property type="match status" value="1"/>
</dbReference>